<proteinExistence type="predicted"/>
<feature type="region of interest" description="Disordered" evidence="1">
    <location>
        <begin position="1"/>
        <end position="31"/>
    </location>
</feature>
<sequence>MYKRQAQVNLGATSRQHEAQNGVRRPEGRGDRCPLSGAILQRFRPLHLCVFGPAHIKGGVVSPLARHRWHW</sequence>
<dbReference type="Proteomes" id="UP000324222">
    <property type="component" value="Unassembled WGS sequence"/>
</dbReference>
<evidence type="ECO:0000313" key="3">
    <source>
        <dbReference type="Proteomes" id="UP000324222"/>
    </source>
</evidence>
<organism evidence="2 3">
    <name type="scientific">Portunus trituberculatus</name>
    <name type="common">Swimming crab</name>
    <name type="synonym">Neptunus trituberculatus</name>
    <dbReference type="NCBI Taxonomy" id="210409"/>
    <lineage>
        <taxon>Eukaryota</taxon>
        <taxon>Metazoa</taxon>
        <taxon>Ecdysozoa</taxon>
        <taxon>Arthropoda</taxon>
        <taxon>Crustacea</taxon>
        <taxon>Multicrustacea</taxon>
        <taxon>Malacostraca</taxon>
        <taxon>Eumalacostraca</taxon>
        <taxon>Eucarida</taxon>
        <taxon>Decapoda</taxon>
        <taxon>Pleocyemata</taxon>
        <taxon>Brachyura</taxon>
        <taxon>Eubrachyura</taxon>
        <taxon>Portunoidea</taxon>
        <taxon>Portunidae</taxon>
        <taxon>Portuninae</taxon>
        <taxon>Portunus</taxon>
    </lineage>
</organism>
<accession>A0A5B7J1S2</accession>
<reference evidence="2 3" key="1">
    <citation type="submission" date="2019-05" db="EMBL/GenBank/DDBJ databases">
        <title>Another draft genome of Portunus trituberculatus and its Hox gene families provides insights of decapod evolution.</title>
        <authorList>
            <person name="Jeong J.-H."/>
            <person name="Song I."/>
            <person name="Kim S."/>
            <person name="Choi T."/>
            <person name="Kim D."/>
            <person name="Ryu S."/>
            <person name="Kim W."/>
        </authorList>
    </citation>
    <scope>NUCLEOTIDE SEQUENCE [LARGE SCALE GENOMIC DNA]</scope>
    <source>
        <tissue evidence="2">Muscle</tissue>
    </source>
</reference>
<name>A0A5B7J1S2_PORTR</name>
<keyword evidence="3" id="KW-1185">Reference proteome</keyword>
<dbReference type="AlphaFoldDB" id="A0A5B7J1S2"/>
<gene>
    <name evidence="2" type="ORF">E2C01_086787</name>
</gene>
<feature type="compositionally biased region" description="Polar residues" evidence="1">
    <location>
        <begin position="1"/>
        <end position="14"/>
    </location>
</feature>
<evidence type="ECO:0000313" key="2">
    <source>
        <dbReference type="EMBL" id="MPC91731.1"/>
    </source>
</evidence>
<evidence type="ECO:0000256" key="1">
    <source>
        <dbReference type="SAM" id="MobiDB-lite"/>
    </source>
</evidence>
<dbReference type="EMBL" id="VSRR010088775">
    <property type="protein sequence ID" value="MPC91731.1"/>
    <property type="molecule type" value="Genomic_DNA"/>
</dbReference>
<protein>
    <submittedName>
        <fullName evidence="2">Uncharacterized protein</fullName>
    </submittedName>
</protein>
<comment type="caution">
    <text evidence="2">The sequence shown here is derived from an EMBL/GenBank/DDBJ whole genome shotgun (WGS) entry which is preliminary data.</text>
</comment>